<feature type="signal peptide" evidence="3">
    <location>
        <begin position="1"/>
        <end position="26"/>
    </location>
</feature>
<keyword evidence="2" id="KW-0472">Membrane</keyword>
<dbReference type="SUPFAM" id="SSF63829">
    <property type="entry name" value="Calcium-dependent phosphotriesterase"/>
    <property type="match status" value="1"/>
</dbReference>
<feature type="chain" id="PRO_5009259841" description="WD40 repeat domain-containing protein" evidence="3">
    <location>
        <begin position="27"/>
        <end position="338"/>
    </location>
</feature>
<accession>A0A1H1SAJ5</accession>
<dbReference type="RefSeq" id="WP_091728843.1">
    <property type="nucleotide sequence ID" value="NZ_LT629757.1"/>
</dbReference>
<keyword evidence="3" id="KW-0732">Signal</keyword>
<dbReference type="EMBL" id="LT629757">
    <property type="protein sequence ID" value="SDS45005.1"/>
    <property type="molecule type" value="Genomic_DNA"/>
</dbReference>
<keyword evidence="2" id="KW-1133">Transmembrane helix</keyword>
<dbReference type="AlphaFoldDB" id="A0A1H1SAJ5"/>
<dbReference type="OrthoDB" id="9801244at2"/>
<evidence type="ECO:0000256" key="1">
    <source>
        <dbReference type="SAM" id="MobiDB-lite"/>
    </source>
</evidence>
<sequence>MTRPLVGLAAGLVLLVGATTPGAASAADGGGDDGGGSRQVFSLTDPRIDESSGLVDRGATMVTTDDSGSDPVLYLLDAAGRTTGVTTYAARTLDVEALAPGRGDRVWVGDIGDNRRVRETITVHDVEVLPGERTVAAPAYDLAYPDGPHDAESLLVGPDGRLLVVTKALFGGTAYAAPRRLDPDRTNRLEPVGRVAELATDAALTRDGRHALVRGPGEAGVYALPSWERLATLPLPAQPQGEGISVGPGGRVRVSSEGAGTPVWQVALPDEVRAVLRGGTSSGPSDEPAQDPVEPGSGRPTAPTVGSWAREHRAALAGGGIAVLALAGAGLALGRRRR</sequence>
<feature type="transmembrane region" description="Helical" evidence="2">
    <location>
        <begin position="314"/>
        <end position="334"/>
    </location>
</feature>
<gene>
    <name evidence="4" type="ORF">SAMN04488570_1906</name>
</gene>
<evidence type="ECO:0000313" key="5">
    <source>
        <dbReference type="Proteomes" id="UP000198859"/>
    </source>
</evidence>
<reference evidence="5" key="1">
    <citation type="submission" date="2016-10" db="EMBL/GenBank/DDBJ databases">
        <authorList>
            <person name="Varghese N."/>
            <person name="Submissions S."/>
        </authorList>
    </citation>
    <scope>NUCLEOTIDE SEQUENCE [LARGE SCALE GENOMIC DNA]</scope>
    <source>
        <strain evidence="5">DSM 22127</strain>
    </source>
</reference>
<organism evidence="4 5">
    <name type="scientific">Nocardioides scoriae</name>
    <dbReference type="NCBI Taxonomy" id="642780"/>
    <lineage>
        <taxon>Bacteria</taxon>
        <taxon>Bacillati</taxon>
        <taxon>Actinomycetota</taxon>
        <taxon>Actinomycetes</taxon>
        <taxon>Propionibacteriales</taxon>
        <taxon>Nocardioidaceae</taxon>
        <taxon>Nocardioides</taxon>
    </lineage>
</organism>
<evidence type="ECO:0000256" key="3">
    <source>
        <dbReference type="SAM" id="SignalP"/>
    </source>
</evidence>
<keyword evidence="5" id="KW-1185">Reference proteome</keyword>
<keyword evidence="2" id="KW-0812">Transmembrane</keyword>
<evidence type="ECO:0000313" key="4">
    <source>
        <dbReference type="EMBL" id="SDS45005.1"/>
    </source>
</evidence>
<dbReference type="Proteomes" id="UP000198859">
    <property type="component" value="Chromosome I"/>
</dbReference>
<feature type="region of interest" description="Disordered" evidence="1">
    <location>
        <begin position="276"/>
        <end position="310"/>
    </location>
</feature>
<name>A0A1H1SAJ5_9ACTN</name>
<proteinExistence type="predicted"/>
<protein>
    <recommendedName>
        <fullName evidence="6">WD40 repeat domain-containing protein</fullName>
    </recommendedName>
</protein>
<evidence type="ECO:0008006" key="6">
    <source>
        <dbReference type="Google" id="ProtNLM"/>
    </source>
</evidence>
<evidence type="ECO:0000256" key="2">
    <source>
        <dbReference type="SAM" id="Phobius"/>
    </source>
</evidence>
<dbReference type="STRING" id="642780.SAMN04488570_1906"/>